<gene>
    <name evidence="2" type="ORF">BI364_02760</name>
    <name evidence="3" type="ORF">BI364_02765</name>
</gene>
<dbReference type="KEGG" id="aprs:BI364_02765"/>
<dbReference type="EMBL" id="CP017415">
    <property type="protein sequence ID" value="AOU97068.1"/>
    <property type="molecule type" value="Genomic_DNA"/>
</dbReference>
<reference evidence="3" key="2">
    <citation type="journal article" date="2020" name="Int. J. Syst. Evol. Microbiol.">
        <title>Genome-based classification of Acidihalobacter prosperus F5 (=DSM 105917=JCM 32255) as Acidihalobacter yilgarnensis sp. nov.</title>
        <authorList>
            <person name="Khaleque H.N."/>
            <person name="Gonzalez C."/>
            <person name="Johnson D.B."/>
            <person name="Kaksonen A.H."/>
            <person name="Holmes D.S."/>
            <person name="Watkin E.L.J."/>
        </authorList>
    </citation>
    <scope>NUCLEOTIDE SEQUENCE</scope>
    <source>
        <strain evidence="3">F5</strain>
    </source>
</reference>
<proteinExistence type="predicted"/>
<dbReference type="KEGG" id="aprs:BI364_02760"/>
<dbReference type="AlphaFoldDB" id="A0A1D8IKS3"/>
<evidence type="ECO:0000313" key="2">
    <source>
        <dbReference type="EMBL" id="AOU97067.1"/>
    </source>
</evidence>
<dbReference type="Proteomes" id="UP000095401">
    <property type="component" value="Chromosome"/>
</dbReference>
<keyword evidence="1" id="KW-0812">Transmembrane</keyword>
<dbReference type="EMBL" id="CP017415">
    <property type="protein sequence ID" value="AOU97067.1"/>
    <property type="molecule type" value="Genomic_DNA"/>
</dbReference>
<evidence type="ECO:0000256" key="1">
    <source>
        <dbReference type="SAM" id="Phobius"/>
    </source>
</evidence>
<protein>
    <submittedName>
        <fullName evidence="3">Uncharacterized protein</fullName>
    </submittedName>
</protein>
<keyword evidence="4" id="KW-1185">Reference proteome</keyword>
<accession>A0A1D8IKS3</accession>
<feature type="transmembrane region" description="Helical" evidence="1">
    <location>
        <begin position="25"/>
        <end position="45"/>
    </location>
</feature>
<reference evidence="4" key="1">
    <citation type="submission" date="2016-09" db="EMBL/GenBank/DDBJ databases">
        <title>Acidihalobacter prosperus F5.</title>
        <authorList>
            <person name="Khaleque H.N."/>
            <person name="Ramsay J.P."/>
            <person name="Kaksonen A.H."/>
            <person name="Boxall N.J."/>
            <person name="Watkin E.L.J."/>
        </authorList>
    </citation>
    <scope>NUCLEOTIDE SEQUENCE [LARGE SCALE GENOMIC DNA]</scope>
    <source>
        <strain evidence="4">F5</strain>
    </source>
</reference>
<keyword evidence="1" id="KW-1133">Transmembrane helix</keyword>
<evidence type="ECO:0000313" key="3">
    <source>
        <dbReference type="EMBL" id="AOU97068.1"/>
    </source>
</evidence>
<name>A0A1D8IKS3_9GAMM</name>
<organism evidence="3 4">
    <name type="scientific">Acidihalobacter yilgarnensis</name>
    <dbReference type="NCBI Taxonomy" id="2819280"/>
    <lineage>
        <taxon>Bacteria</taxon>
        <taxon>Pseudomonadati</taxon>
        <taxon>Pseudomonadota</taxon>
        <taxon>Gammaproteobacteria</taxon>
        <taxon>Chromatiales</taxon>
        <taxon>Ectothiorhodospiraceae</taxon>
        <taxon>Acidihalobacter</taxon>
    </lineage>
</organism>
<sequence length="64" mass="6915">MLCLPADGVYLCRRRASGGQMNDGIGFLILLGIVVAGAVVLLYVVPRLLAQPDNADRRDQSDEE</sequence>
<keyword evidence="1" id="KW-0472">Membrane</keyword>
<evidence type="ECO:0000313" key="4">
    <source>
        <dbReference type="Proteomes" id="UP000095401"/>
    </source>
</evidence>